<dbReference type="GO" id="GO:0047429">
    <property type="term" value="F:nucleoside triphosphate diphosphatase activity"/>
    <property type="evidence" value="ECO:0007669"/>
    <property type="project" value="UniProtKB-EC"/>
</dbReference>
<keyword evidence="5 6" id="KW-0546">Nucleotide metabolism</keyword>
<evidence type="ECO:0000256" key="3">
    <source>
        <dbReference type="ARBA" id="ARBA00022490"/>
    </source>
</evidence>
<dbReference type="CDD" id="cd00555">
    <property type="entry name" value="Maf"/>
    <property type="match status" value="1"/>
</dbReference>
<dbReference type="AlphaFoldDB" id="A0AA35CPL3"/>
<dbReference type="PANTHER" id="PTHR43213:SF5">
    <property type="entry name" value="BIFUNCTIONAL DTTP_UTP PYROPHOSPHATASE_METHYLTRANSFERASE PROTEIN-RELATED"/>
    <property type="match status" value="1"/>
</dbReference>
<dbReference type="InterPro" id="IPR003697">
    <property type="entry name" value="Maf-like"/>
</dbReference>
<gene>
    <name evidence="7" type="ORF">caldi_26010</name>
</gene>
<feature type="active site" description="Proton acceptor" evidence="6">
    <location>
        <position position="70"/>
    </location>
</feature>
<evidence type="ECO:0000256" key="5">
    <source>
        <dbReference type="ARBA" id="ARBA00023080"/>
    </source>
</evidence>
<dbReference type="GO" id="GO:0005737">
    <property type="term" value="C:cytoplasm"/>
    <property type="evidence" value="ECO:0007669"/>
    <property type="project" value="UniProtKB-SubCell"/>
</dbReference>
<evidence type="ECO:0000256" key="4">
    <source>
        <dbReference type="ARBA" id="ARBA00022801"/>
    </source>
</evidence>
<proteinExistence type="inferred from homology"/>
<evidence type="ECO:0000313" key="8">
    <source>
        <dbReference type="Proteomes" id="UP001163687"/>
    </source>
</evidence>
<evidence type="ECO:0000256" key="1">
    <source>
        <dbReference type="ARBA" id="ARBA00001968"/>
    </source>
</evidence>
<name>A0AA35CPL3_9FIRM</name>
<dbReference type="InterPro" id="IPR029001">
    <property type="entry name" value="ITPase-like_fam"/>
</dbReference>
<dbReference type="Gene3D" id="3.90.950.10">
    <property type="match status" value="1"/>
</dbReference>
<reference evidence="7" key="1">
    <citation type="submission" date="2022-03" db="EMBL/GenBank/DDBJ databases">
        <title>Complete genome sequence of Caldinitratiruptor microaerophilus.</title>
        <authorList>
            <person name="Mukaiyama R."/>
            <person name="Nishiyama T."/>
            <person name="Ueda K."/>
        </authorList>
    </citation>
    <scope>NUCLEOTIDE SEQUENCE</scope>
    <source>
        <strain evidence="7">JCM 16183</strain>
    </source>
</reference>
<sequence length="191" mass="20543">MTRLVLASASPRRVSLLEQVGLSFEVVPSGVPEDPGDGTREPADLARALALRKAEAVAAREPDALVLGADTIVVLDGAVLGKPRDEAEAVRMLERLQGRSHVVITGVALVAPGGRKRVEHEETTVWMRPLTRAQVEWYVRSGEPLDKAGAYAVQGLGALLVERIFGCYYNVVGLPLGRVARLLEEFGLTVL</sequence>
<dbReference type="RefSeq" id="WP_264842155.1">
    <property type="nucleotide sequence ID" value="NZ_AP025628.1"/>
</dbReference>
<comment type="catalytic activity">
    <reaction evidence="6">
        <text>dTTP + H2O = dTMP + diphosphate + H(+)</text>
        <dbReference type="Rhea" id="RHEA:28534"/>
        <dbReference type="ChEBI" id="CHEBI:15377"/>
        <dbReference type="ChEBI" id="CHEBI:15378"/>
        <dbReference type="ChEBI" id="CHEBI:33019"/>
        <dbReference type="ChEBI" id="CHEBI:37568"/>
        <dbReference type="ChEBI" id="CHEBI:63528"/>
        <dbReference type="EC" id="3.6.1.9"/>
    </reaction>
</comment>
<dbReference type="Pfam" id="PF02545">
    <property type="entry name" value="Maf"/>
    <property type="match status" value="1"/>
</dbReference>
<dbReference type="Proteomes" id="UP001163687">
    <property type="component" value="Chromosome"/>
</dbReference>
<dbReference type="HAMAP" id="MF_00528">
    <property type="entry name" value="Maf"/>
    <property type="match status" value="1"/>
</dbReference>
<organism evidence="7 8">
    <name type="scientific">Caldinitratiruptor microaerophilus</name>
    <dbReference type="NCBI Taxonomy" id="671077"/>
    <lineage>
        <taxon>Bacteria</taxon>
        <taxon>Bacillati</taxon>
        <taxon>Bacillota</taxon>
        <taxon>Clostridia</taxon>
        <taxon>Eubacteriales</taxon>
        <taxon>Symbiobacteriaceae</taxon>
        <taxon>Caldinitratiruptor</taxon>
    </lineage>
</organism>
<evidence type="ECO:0000313" key="7">
    <source>
        <dbReference type="EMBL" id="BDG61511.1"/>
    </source>
</evidence>
<feature type="site" description="Important for substrate specificity" evidence="6">
    <location>
        <position position="71"/>
    </location>
</feature>
<dbReference type="NCBIfam" id="TIGR00172">
    <property type="entry name" value="maf"/>
    <property type="match status" value="1"/>
</dbReference>
<comment type="cofactor">
    <cofactor evidence="1 6">
        <name>a divalent metal cation</name>
        <dbReference type="ChEBI" id="CHEBI:60240"/>
    </cofactor>
</comment>
<feature type="site" description="Important for substrate specificity" evidence="6">
    <location>
        <position position="12"/>
    </location>
</feature>
<dbReference type="SUPFAM" id="SSF52972">
    <property type="entry name" value="ITPase-like"/>
    <property type="match status" value="1"/>
</dbReference>
<dbReference type="EMBL" id="AP025628">
    <property type="protein sequence ID" value="BDG61511.1"/>
    <property type="molecule type" value="Genomic_DNA"/>
</dbReference>
<comment type="catalytic activity">
    <reaction evidence="6">
        <text>UTP + H2O = UMP + diphosphate + H(+)</text>
        <dbReference type="Rhea" id="RHEA:29395"/>
        <dbReference type="ChEBI" id="CHEBI:15377"/>
        <dbReference type="ChEBI" id="CHEBI:15378"/>
        <dbReference type="ChEBI" id="CHEBI:33019"/>
        <dbReference type="ChEBI" id="CHEBI:46398"/>
        <dbReference type="ChEBI" id="CHEBI:57865"/>
        <dbReference type="EC" id="3.6.1.9"/>
    </reaction>
</comment>
<accession>A0AA35CPL3</accession>
<dbReference type="FunFam" id="3.90.950.10:FF:000005">
    <property type="entry name" value="7-methyl-GTP pyrophosphatase"/>
    <property type="match status" value="1"/>
</dbReference>
<evidence type="ECO:0000256" key="2">
    <source>
        <dbReference type="ARBA" id="ARBA00004496"/>
    </source>
</evidence>
<comment type="similarity">
    <text evidence="6">Belongs to the Maf family. YhdE subfamily.</text>
</comment>
<keyword evidence="3 6" id="KW-0963">Cytoplasm</keyword>
<comment type="subcellular location">
    <subcellularLocation>
        <location evidence="2 6">Cytoplasm</location>
    </subcellularLocation>
</comment>
<dbReference type="KEGG" id="cmic:caldi_26010"/>
<feature type="site" description="Important for substrate specificity" evidence="6">
    <location>
        <position position="154"/>
    </location>
</feature>
<comment type="caution">
    <text evidence="6">Lacks conserved residue(s) required for the propagation of feature annotation.</text>
</comment>
<keyword evidence="4 6" id="KW-0378">Hydrolase</keyword>
<evidence type="ECO:0000256" key="6">
    <source>
        <dbReference type="HAMAP-Rule" id="MF_00528"/>
    </source>
</evidence>
<comment type="function">
    <text evidence="6">Nucleoside triphosphate pyrophosphatase that hydrolyzes dTTP and UTP. May have a dual role in cell division arrest and in preventing the incorporation of modified nucleotides into cellular nucleic acids.</text>
</comment>
<protein>
    <recommendedName>
        <fullName evidence="6">dTTP/UTP pyrophosphatase</fullName>
        <shortName evidence="6">dTTPase/UTPase</shortName>
        <ecNumber evidence="6">3.6.1.9</ecNumber>
    </recommendedName>
    <alternativeName>
        <fullName evidence="6">Nucleoside triphosphate pyrophosphatase</fullName>
    </alternativeName>
    <alternativeName>
        <fullName evidence="6">Nucleotide pyrophosphatase</fullName>
        <shortName evidence="6">Nucleotide PPase</shortName>
    </alternativeName>
</protein>
<dbReference type="EC" id="3.6.1.9" evidence="6"/>
<dbReference type="PIRSF" id="PIRSF006305">
    <property type="entry name" value="Maf"/>
    <property type="match status" value="1"/>
</dbReference>
<dbReference type="PANTHER" id="PTHR43213">
    <property type="entry name" value="BIFUNCTIONAL DTTP/UTP PYROPHOSPHATASE/METHYLTRANSFERASE PROTEIN-RELATED"/>
    <property type="match status" value="1"/>
</dbReference>
<dbReference type="GO" id="GO:0009117">
    <property type="term" value="P:nucleotide metabolic process"/>
    <property type="evidence" value="ECO:0007669"/>
    <property type="project" value="UniProtKB-KW"/>
</dbReference>
<keyword evidence="8" id="KW-1185">Reference proteome</keyword>